<evidence type="ECO:0000313" key="2">
    <source>
        <dbReference type="EMBL" id="KAH6591473.1"/>
    </source>
</evidence>
<organism evidence="2 3">
    <name type="scientific">Batrachochytrium salamandrivorans</name>
    <dbReference type="NCBI Taxonomy" id="1357716"/>
    <lineage>
        <taxon>Eukaryota</taxon>
        <taxon>Fungi</taxon>
        <taxon>Fungi incertae sedis</taxon>
        <taxon>Chytridiomycota</taxon>
        <taxon>Chytridiomycota incertae sedis</taxon>
        <taxon>Chytridiomycetes</taxon>
        <taxon>Rhizophydiales</taxon>
        <taxon>Rhizophydiales incertae sedis</taxon>
        <taxon>Batrachochytrium</taxon>
    </lineage>
</organism>
<evidence type="ECO:0000313" key="3">
    <source>
        <dbReference type="Proteomes" id="UP001648503"/>
    </source>
</evidence>
<comment type="caution">
    <text evidence="2">The sequence shown here is derived from an EMBL/GenBank/DDBJ whole genome shotgun (WGS) entry which is preliminary data.</text>
</comment>
<proteinExistence type="predicted"/>
<sequence>MVAISFVLVLALVSSTVVAQPGTNGCTGLFSCFKRQPTPAPPKIPTESVHEWIPPSEETPTLTSDQDPVKIGLSYILQQLNIQPGQFTSRTSFTDRLGVTHLYGMPLYKGSLIGDLHAAAHIKNGQVFFYSATTVINDDHALTKRSPTISKSRAKLSSKKAVKAAVDRFKIPLYRDIPPVKGSYSTNDGDIPVWIFHLRDNPTTQWIEIKVNAITGDIVSKEDVKRSFTYTAIELPNKNPNDGFSTIVNPENLQASPNGWTDGYKLAGNNVLVNYEEAHDIQNDYSRRVQRGF</sequence>
<name>A0ABQ8F3F4_9FUNG</name>
<protein>
    <recommendedName>
        <fullName evidence="4">FTP domain-containing protein</fullName>
    </recommendedName>
</protein>
<feature type="signal peptide" evidence="1">
    <location>
        <begin position="1"/>
        <end position="19"/>
    </location>
</feature>
<accession>A0ABQ8F3F4</accession>
<dbReference type="InterPro" id="IPR050371">
    <property type="entry name" value="Fungal_virulence_M36"/>
</dbReference>
<keyword evidence="1" id="KW-0732">Signal</keyword>
<feature type="chain" id="PRO_5046260736" description="FTP domain-containing protein" evidence="1">
    <location>
        <begin position="20"/>
        <end position="293"/>
    </location>
</feature>
<reference evidence="2 3" key="1">
    <citation type="submission" date="2021-02" db="EMBL/GenBank/DDBJ databases">
        <title>Variation within the Batrachochytrium salamandrivorans European outbreak.</title>
        <authorList>
            <person name="Kelly M."/>
            <person name="Pasmans F."/>
            <person name="Shea T.P."/>
            <person name="Munoz J.F."/>
            <person name="Carranza S."/>
            <person name="Cuomo C.A."/>
            <person name="Martel A."/>
        </authorList>
    </citation>
    <scope>NUCLEOTIDE SEQUENCE [LARGE SCALE GENOMIC DNA]</scope>
    <source>
        <strain evidence="2 3">AMFP18/2</strain>
    </source>
</reference>
<evidence type="ECO:0000256" key="1">
    <source>
        <dbReference type="SAM" id="SignalP"/>
    </source>
</evidence>
<dbReference type="PANTHER" id="PTHR33478">
    <property type="entry name" value="EXTRACELLULAR METALLOPROTEINASE MEP"/>
    <property type="match status" value="1"/>
</dbReference>
<feature type="non-terminal residue" evidence="2">
    <location>
        <position position="293"/>
    </location>
</feature>
<dbReference type="Proteomes" id="UP001648503">
    <property type="component" value="Unassembled WGS sequence"/>
</dbReference>
<keyword evidence="3" id="KW-1185">Reference proteome</keyword>
<dbReference type="EMBL" id="JAFCIX010000406">
    <property type="protein sequence ID" value="KAH6591473.1"/>
    <property type="molecule type" value="Genomic_DNA"/>
</dbReference>
<evidence type="ECO:0008006" key="4">
    <source>
        <dbReference type="Google" id="ProtNLM"/>
    </source>
</evidence>
<gene>
    <name evidence="2" type="ORF">BASA50_008649</name>
</gene>
<dbReference type="PANTHER" id="PTHR33478:SF1">
    <property type="entry name" value="EXTRACELLULAR METALLOPROTEINASE MEP"/>
    <property type="match status" value="1"/>
</dbReference>